<dbReference type="InterPro" id="IPR011251">
    <property type="entry name" value="Luciferase-like_dom"/>
</dbReference>
<sequence length="385" mass="42263">MSPRTGAGQRPYALLSRVRLTYVRVFRVPLVRAAKRVVPRRFARARPGYPAADRLTRVSPNETEAPSMPEYGCFLSTEEWGPADLVEQARMAEQAGFQCLWISDHYHPWNGEQGQSPFVWSVIGALSEAVSLPVQTAVTCPTVRIHPAVLAQAAATASVMAGGRFRLGVGSGEALNEHILGDHWPPAHVRLEMLEEAVQVMRHLFTGRTVNHRGTHYTVENARLYTVPDEPVPIDVSAFGPKATALASRVGDGYITMTPDEAMVTRYRKGGGGAGLVSGGMKVCCGPDRDEAVRTARRLWYSDLLPGELGQILPTPRHFEQAEALVTEDMVRENMVCGDDADEHVAALGAFADAGFDRIYVNQIGPGQRGFFDFYRTKVLPQLPR</sequence>
<evidence type="ECO:0000313" key="4">
    <source>
        <dbReference type="Proteomes" id="UP000620156"/>
    </source>
</evidence>
<dbReference type="GO" id="GO:0016705">
    <property type="term" value="F:oxidoreductase activity, acting on paired donors, with incorporation or reduction of molecular oxygen"/>
    <property type="evidence" value="ECO:0007669"/>
    <property type="project" value="InterPro"/>
</dbReference>
<organism evidence="3 4">
    <name type="scientific">Streptomyces ruber</name>
    <dbReference type="NCBI Taxonomy" id="83378"/>
    <lineage>
        <taxon>Bacteria</taxon>
        <taxon>Bacillati</taxon>
        <taxon>Actinomycetota</taxon>
        <taxon>Actinomycetes</taxon>
        <taxon>Kitasatosporales</taxon>
        <taxon>Streptomycetaceae</taxon>
        <taxon>Streptomyces</taxon>
    </lineage>
</organism>
<comment type="caution">
    <text evidence="3">The sequence shown here is derived from an EMBL/GenBank/DDBJ whole genome shotgun (WGS) entry which is preliminary data.</text>
</comment>
<feature type="domain" description="Luciferase-like" evidence="2">
    <location>
        <begin position="76"/>
        <end position="358"/>
    </location>
</feature>
<dbReference type="InterPro" id="IPR036661">
    <property type="entry name" value="Luciferase-like_sf"/>
</dbReference>
<reference evidence="3" key="1">
    <citation type="journal article" date="2014" name="Int. J. Syst. Evol. Microbiol.">
        <title>Complete genome sequence of Corynebacterium casei LMG S-19264T (=DSM 44701T), isolated from a smear-ripened cheese.</title>
        <authorList>
            <consortium name="US DOE Joint Genome Institute (JGI-PGF)"/>
            <person name="Walter F."/>
            <person name="Albersmeier A."/>
            <person name="Kalinowski J."/>
            <person name="Ruckert C."/>
        </authorList>
    </citation>
    <scope>NUCLEOTIDE SEQUENCE</scope>
    <source>
        <strain evidence="3">JCM 3131</strain>
    </source>
</reference>
<dbReference type="EMBL" id="BMQK01000002">
    <property type="protein sequence ID" value="GGQ47565.1"/>
    <property type="molecule type" value="Genomic_DNA"/>
</dbReference>
<protein>
    <submittedName>
        <fullName evidence="3">LLM class F420-dependent oxidoreductase</fullName>
    </submittedName>
</protein>
<gene>
    <name evidence="3" type="ORF">GCM10010145_15760</name>
</gene>
<evidence type="ECO:0000259" key="2">
    <source>
        <dbReference type="Pfam" id="PF00296"/>
    </source>
</evidence>
<keyword evidence="4" id="KW-1185">Reference proteome</keyword>
<dbReference type="Pfam" id="PF00296">
    <property type="entry name" value="Bac_luciferase"/>
    <property type="match status" value="1"/>
</dbReference>
<dbReference type="PANTHER" id="PTHR43244">
    <property type="match status" value="1"/>
</dbReference>
<dbReference type="PANTHER" id="PTHR43244:SF1">
    <property type="entry name" value="5,10-METHYLENETETRAHYDROMETHANOPTERIN REDUCTASE"/>
    <property type="match status" value="1"/>
</dbReference>
<dbReference type="Proteomes" id="UP000620156">
    <property type="component" value="Unassembled WGS sequence"/>
</dbReference>
<dbReference type="SUPFAM" id="SSF51679">
    <property type="entry name" value="Bacterial luciferase-like"/>
    <property type="match status" value="1"/>
</dbReference>
<keyword evidence="1" id="KW-0560">Oxidoreductase</keyword>
<accession>A0A918B9A1</accession>
<dbReference type="AlphaFoldDB" id="A0A918B9A1"/>
<reference evidence="3" key="2">
    <citation type="submission" date="2020-09" db="EMBL/GenBank/DDBJ databases">
        <authorList>
            <person name="Sun Q."/>
            <person name="Ohkuma M."/>
        </authorList>
    </citation>
    <scope>NUCLEOTIDE SEQUENCE</scope>
    <source>
        <strain evidence="3">JCM 3131</strain>
    </source>
</reference>
<dbReference type="InterPro" id="IPR019945">
    <property type="entry name" value="F420_G6P_DH-rel"/>
</dbReference>
<evidence type="ECO:0000256" key="1">
    <source>
        <dbReference type="ARBA" id="ARBA00023002"/>
    </source>
</evidence>
<dbReference type="CDD" id="cd01097">
    <property type="entry name" value="Tetrahydromethanopterin_reductase"/>
    <property type="match status" value="1"/>
</dbReference>
<name>A0A918B9A1_9ACTN</name>
<dbReference type="Gene3D" id="3.20.20.30">
    <property type="entry name" value="Luciferase-like domain"/>
    <property type="match status" value="1"/>
</dbReference>
<dbReference type="InterPro" id="IPR050564">
    <property type="entry name" value="F420-G6PD/mer"/>
</dbReference>
<evidence type="ECO:0000313" key="3">
    <source>
        <dbReference type="EMBL" id="GGQ47565.1"/>
    </source>
</evidence>
<dbReference type="NCBIfam" id="TIGR03557">
    <property type="entry name" value="F420_G6P_family"/>
    <property type="match status" value="1"/>
</dbReference>
<proteinExistence type="predicted"/>